<accession>A0ABT6Y8Q3</accession>
<organism evidence="2 3">
    <name type="scientific">Flectobacillus roseus</name>
    <dbReference type="NCBI Taxonomy" id="502259"/>
    <lineage>
        <taxon>Bacteria</taxon>
        <taxon>Pseudomonadati</taxon>
        <taxon>Bacteroidota</taxon>
        <taxon>Cytophagia</taxon>
        <taxon>Cytophagales</taxon>
        <taxon>Flectobacillaceae</taxon>
        <taxon>Flectobacillus</taxon>
    </lineage>
</organism>
<gene>
    <name evidence="2" type="ORF">QM524_12095</name>
</gene>
<sequence length="245" mass="26338">MKVSKFLVSALVVVATTVSSMAQTAEEIAKKHIEAIGGAEKWKAIKGIEIKNRMSIGGMDVESKSIILVGKGLRTEASVMGQKIITALDGDQGWTILPSMMGGTGEPQELPNAVAKQTKGQMNFGGALIDYVEKGATLELVGKEKVDNVEAYRLKLTEKNGDVTNVFVSPSTYYIVKTTASRVINAKSTDIELSFSNFKAVDGLIFPFTTEIPSPMGGGQMTMEVDSIKLNPTIDEAIFKKPSKK</sequence>
<feature type="chain" id="PRO_5046902456" evidence="1">
    <location>
        <begin position="25"/>
        <end position="245"/>
    </location>
</feature>
<dbReference type="Gene3D" id="2.50.20.10">
    <property type="entry name" value="Lipoprotein localisation LolA/LolB/LppX"/>
    <property type="match status" value="1"/>
</dbReference>
<dbReference type="RefSeq" id="WP_283344791.1">
    <property type="nucleotide sequence ID" value="NZ_JASHIF010000009.1"/>
</dbReference>
<feature type="signal peptide" evidence="1">
    <location>
        <begin position="1"/>
        <end position="24"/>
    </location>
</feature>
<reference evidence="2 3" key="1">
    <citation type="submission" date="2023-05" db="EMBL/GenBank/DDBJ databases">
        <title>Novel species of genus Flectobacillus isolated from stream in China.</title>
        <authorList>
            <person name="Lu H."/>
        </authorList>
    </citation>
    <scope>NUCLEOTIDE SEQUENCE [LARGE SCALE GENOMIC DNA]</scope>
    <source>
        <strain evidence="2 3">KCTC 42575</strain>
    </source>
</reference>
<dbReference type="Proteomes" id="UP001236507">
    <property type="component" value="Unassembled WGS sequence"/>
</dbReference>
<evidence type="ECO:0000313" key="3">
    <source>
        <dbReference type="Proteomes" id="UP001236507"/>
    </source>
</evidence>
<keyword evidence="2" id="KW-0449">Lipoprotein</keyword>
<comment type="caution">
    <text evidence="2">The sequence shown here is derived from an EMBL/GenBank/DDBJ whole genome shotgun (WGS) entry which is preliminary data.</text>
</comment>
<protein>
    <submittedName>
        <fullName evidence="2">Outer membrane lipoprotein-sorting protein</fullName>
    </submittedName>
</protein>
<evidence type="ECO:0000256" key="1">
    <source>
        <dbReference type="SAM" id="SignalP"/>
    </source>
</evidence>
<keyword evidence="3" id="KW-1185">Reference proteome</keyword>
<evidence type="ECO:0000313" key="2">
    <source>
        <dbReference type="EMBL" id="MDI9859953.1"/>
    </source>
</evidence>
<proteinExistence type="predicted"/>
<name>A0ABT6Y8Q3_9BACT</name>
<dbReference type="EMBL" id="JASHIF010000009">
    <property type="protein sequence ID" value="MDI9859953.1"/>
    <property type="molecule type" value="Genomic_DNA"/>
</dbReference>
<keyword evidence="1" id="KW-0732">Signal</keyword>